<name>A0A9P8ADN3_9AGAR</name>
<dbReference type="AlphaFoldDB" id="A0A9P8ADN3"/>
<dbReference type="Proteomes" id="UP001049176">
    <property type="component" value="Chromosome 2"/>
</dbReference>
<evidence type="ECO:0000313" key="4">
    <source>
        <dbReference type="Proteomes" id="UP001049176"/>
    </source>
</evidence>
<keyword evidence="4" id="KW-1185">Reference proteome</keyword>
<sequence length="580" mass="65208">MQPESSAHVKTGDFRREINMNFTFLEEGGWSYRSTSSIAPGPSRSSTGDDFSSTSGPPPYGSLTNHDSISRCQPASIEYLPTPSAKQPSSLIPERERRPYQVVNEIDETFPLLPPRQQTSSFKFTLDKMLLLLVIAALHIFIISLVWILTSTRYPSPPVLWINVTASPFCSSVGSRIYTAVSSHVPDGFHPDTRCMERPIRIHGQLIPTPLSCYSELVDREIDVGDDGTRRKVTYTITRGKWLVDWDEESCIPAWDVVRPYSPGPVPDTQCQTHRERGYTAFMTISRIPPGLEALDACRNTPTTIYGQEVFPSHCQMEKRGDGVEVVRARFFVEESNCIPVWVNLAASPACTSIGTRMYTALSSHMPLGFQPDLHCSTRPIEIHGHVIPQPLSCHSEAVERIVYDEIDNSRHRVVQTLTTGEWLNDFEEKSCTPIWDPDVVPDDLCTSYGKRAYTAFMTVPRIPLRLDPLDSCWKTPLVIDGQRGFPSECHLENGVVRARFVVDDYHGCATAAWTNVQPDYQCSEYGIKKFTGFLEGIPAGLDPMEVCRTVPHLFFGVKEKRPEQCEKVRDGESQRIVDD</sequence>
<reference evidence="3" key="1">
    <citation type="journal article" date="2021" name="Genome Biol. Evol.">
        <title>The assembled and annotated genome of the fairy-ring fungus Marasmius oreades.</title>
        <authorList>
            <person name="Hiltunen M."/>
            <person name="Ament-Velasquez S.L."/>
            <person name="Johannesson H."/>
        </authorList>
    </citation>
    <scope>NUCLEOTIDE SEQUENCE</scope>
    <source>
        <strain evidence="3">03SP1</strain>
    </source>
</reference>
<accession>A0A9P8ADN3</accession>
<comment type="caution">
    <text evidence="3">The sequence shown here is derived from an EMBL/GenBank/DDBJ whole genome shotgun (WGS) entry which is preliminary data.</text>
</comment>
<dbReference type="GeneID" id="66074056"/>
<dbReference type="KEGG" id="more:E1B28_004980"/>
<keyword evidence="2" id="KW-0812">Transmembrane</keyword>
<feature type="region of interest" description="Disordered" evidence="1">
    <location>
        <begin position="32"/>
        <end position="68"/>
    </location>
</feature>
<keyword evidence="2" id="KW-1133">Transmembrane helix</keyword>
<gene>
    <name evidence="3" type="ORF">E1B28_004980</name>
</gene>
<evidence type="ECO:0000256" key="1">
    <source>
        <dbReference type="SAM" id="MobiDB-lite"/>
    </source>
</evidence>
<evidence type="ECO:0000256" key="2">
    <source>
        <dbReference type="SAM" id="Phobius"/>
    </source>
</evidence>
<feature type="transmembrane region" description="Helical" evidence="2">
    <location>
        <begin position="130"/>
        <end position="149"/>
    </location>
</feature>
<keyword evidence="2" id="KW-0472">Membrane</keyword>
<proteinExistence type="predicted"/>
<dbReference type="OrthoDB" id="3153758at2759"/>
<dbReference type="RefSeq" id="XP_043014118.1">
    <property type="nucleotide sequence ID" value="XM_043149512.1"/>
</dbReference>
<feature type="compositionally biased region" description="Low complexity" evidence="1">
    <location>
        <begin position="43"/>
        <end position="55"/>
    </location>
</feature>
<evidence type="ECO:0000313" key="3">
    <source>
        <dbReference type="EMBL" id="KAG7097648.1"/>
    </source>
</evidence>
<protein>
    <submittedName>
        <fullName evidence="3">Uncharacterized protein</fullName>
    </submittedName>
</protein>
<organism evidence="3 4">
    <name type="scientific">Marasmius oreades</name>
    <name type="common">fairy-ring Marasmius</name>
    <dbReference type="NCBI Taxonomy" id="181124"/>
    <lineage>
        <taxon>Eukaryota</taxon>
        <taxon>Fungi</taxon>
        <taxon>Dikarya</taxon>
        <taxon>Basidiomycota</taxon>
        <taxon>Agaricomycotina</taxon>
        <taxon>Agaricomycetes</taxon>
        <taxon>Agaricomycetidae</taxon>
        <taxon>Agaricales</taxon>
        <taxon>Marasmiineae</taxon>
        <taxon>Marasmiaceae</taxon>
        <taxon>Marasmius</taxon>
    </lineage>
</organism>
<dbReference type="EMBL" id="CM032182">
    <property type="protein sequence ID" value="KAG7097648.1"/>
    <property type="molecule type" value="Genomic_DNA"/>
</dbReference>